<dbReference type="EC" id="5.1.3.1" evidence="1"/>
<proteinExistence type="predicted"/>
<dbReference type="EMBL" id="CP066744">
    <property type="protein sequence ID" value="QQK07754.1"/>
    <property type="molecule type" value="Genomic_DNA"/>
</dbReference>
<name>A0AC61MSD0_9FIRM</name>
<reference evidence="1 2" key="1">
    <citation type="journal article" date="2022" name="Int. J. Syst. Evol. Microbiol.">
        <title>Miniphocaeibacter halophilus sp. nov., an ammonium-tolerant acetate-producing bacterium isolated from a biogas system.</title>
        <authorList>
            <person name="Schnurer A."/>
            <person name="Singh A."/>
            <person name="Bi S."/>
            <person name="Qiao W."/>
            <person name="Westerholm M."/>
        </authorList>
    </citation>
    <scope>NUCLEOTIDE SEQUENCE [LARGE SCALE GENOMIC DNA]</scope>
    <source>
        <strain evidence="1 2">AMB_01</strain>
    </source>
</reference>
<evidence type="ECO:0000313" key="2">
    <source>
        <dbReference type="Proteomes" id="UP000595814"/>
    </source>
</evidence>
<organism evidence="1 2">
    <name type="scientific">Miniphocaeibacter halophilus</name>
    <dbReference type="NCBI Taxonomy" id="2931922"/>
    <lineage>
        <taxon>Bacteria</taxon>
        <taxon>Bacillati</taxon>
        <taxon>Bacillota</taxon>
        <taxon>Tissierellia</taxon>
        <taxon>Tissierellales</taxon>
        <taxon>Peptoniphilaceae</taxon>
        <taxon>Miniphocaeibacter</taxon>
    </lineage>
</organism>
<keyword evidence="2" id="KW-1185">Reference proteome</keyword>
<keyword evidence="1" id="KW-0413">Isomerase</keyword>
<accession>A0AC61MSD0</accession>
<gene>
    <name evidence="1" type="primary">rpe</name>
    <name evidence="1" type="ORF">JFY71_10785</name>
</gene>
<protein>
    <submittedName>
        <fullName evidence="1">Ribulose-phosphate 3-epimerase</fullName>
        <ecNumber evidence="1">5.1.3.1</ecNumber>
    </submittedName>
</protein>
<dbReference type="Proteomes" id="UP000595814">
    <property type="component" value="Chromosome"/>
</dbReference>
<evidence type="ECO:0000313" key="1">
    <source>
        <dbReference type="EMBL" id="QQK07754.1"/>
    </source>
</evidence>
<sequence>MAFLSPSLLAADFYNLERQIKVLEENNVKYLHLDVMDGNFVPNISYGAGIIKSLRENTNLVFDVHLMIEKPENYIDDFAKAGADIITIHQEATKHPLRVLQQIKEHGIKAGISLNPGTSLSVLDYLWDELDLILIMTVNPGFGGQSFIPSSIDKIKETRKLINQNKDDILLEIDGGVKTTNLESLLDLGVDIFVSGSDIFNKDLNLMKEKIEYYLERI</sequence>